<dbReference type="PROSITE" id="PS51296">
    <property type="entry name" value="RIESKE"/>
    <property type="match status" value="1"/>
</dbReference>
<evidence type="ECO:0000313" key="8">
    <source>
        <dbReference type="Proteomes" id="UP001245285"/>
    </source>
</evidence>
<dbReference type="SUPFAM" id="SSF51905">
    <property type="entry name" value="FAD/NAD(P)-binding domain"/>
    <property type="match status" value="1"/>
</dbReference>
<dbReference type="PANTHER" id="PTHR13847:SF281">
    <property type="entry name" value="FAD DEPENDENT OXIDOREDUCTASE DOMAIN-CONTAINING PROTEIN"/>
    <property type="match status" value="1"/>
</dbReference>
<evidence type="ECO:0000259" key="6">
    <source>
        <dbReference type="PROSITE" id="PS51296"/>
    </source>
</evidence>
<dbReference type="PRINTS" id="PR00162">
    <property type="entry name" value="RIESKE"/>
</dbReference>
<dbReference type="GO" id="GO:0016491">
    <property type="term" value="F:oxidoreductase activity"/>
    <property type="evidence" value="ECO:0007669"/>
    <property type="project" value="UniProtKB-KW"/>
</dbReference>
<evidence type="ECO:0000256" key="5">
    <source>
        <dbReference type="ARBA" id="ARBA00023157"/>
    </source>
</evidence>
<dbReference type="Proteomes" id="UP001245285">
    <property type="component" value="Unassembled WGS sequence"/>
</dbReference>
<dbReference type="Gene3D" id="3.50.50.60">
    <property type="entry name" value="FAD/NAD(P)-binding domain"/>
    <property type="match status" value="1"/>
</dbReference>
<keyword evidence="7" id="KW-0560">Oxidoreductase</keyword>
<dbReference type="EC" id="1.-.-.-" evidence="7"/>
<keyword evidence="4" id="KW-0411">Iron-sulfur</keyword>
<keyword evidence="5" id="KW-1015">Disulfide bond</keyword>
<organism evidence="7 8">
    <name type="scientific">Autumnicola lenta</name>
    <dbReference type="NCBI Taxonomy" id="3075593"/>
    <lineage>
        <taxon>Bacteria</taxon>
        <taxon>Pseudomonadati</taxon>
        <taxon>Bacteroidota</taxon>
        <taxon>Flavobacteriia</taxon>
        <taxon>Flavobacteriales</taxon>
        <taxon>Flavobacteriaceae</taxon>
        <taxon>Autumnicola</taxon>
    </lineage>
</organism>
<evidence type="ECO:0000256" key="2">
    <source>
        <dbReference type="ARBA" id="ARBA00022723"/>
    </source>
</evidence>
<dbReference type="Pfam" id="PF01266">
    <property type="entry name" value="DAO"/>
    <property type="match status" value="1"/>
</dbReference>
<reference evidence="7 8" key="1">
    <citation type="submission" date="2023-09" db="EMBL/GenBank/DDBJ databases">
        <authorList>
            <person name="Rey-Velasco X."/>
        </authorList>
    </citation>
    <scope>NUCLEOTIDE SEQUENCE [LARGE SCALE GENOMIC DNA]</scope>
    <source>
        <strain evidence="7 8">F260</strain>
    </source>
</reference>
<dbReference type="CDD" id="cd03477">
    <property type="entry name" value="Rieske_YhfW_C"/>
    <property type="match status" value="1"/>
</dbReference>
<dbReference type="InterPro" id="IPR036922">
    <property type="entry name" value="Rieske_2Fe-2S_sf"/>
</dbReference>
<dbReference type="RefSeq" id="WP_311493224.1">
    <property type="nucleotide sequence ID" value="NZ_JAVRHO010000001.1"/>
</dbReference>
<name>A0ABU3CFR4_9FLAO</name>
<dbReference type="InterPro" id="IPR017941">
    <property type="entry name" value="Rieske_2Fe-2S"/>
</dbReference>
<evidence type="ECO:0000313" key="7">
    <source>
        <dbReference type="EMBL" id="MDT0645072.1"/>
    </source>
</evidence>
<keyword evidence="8" id="KW-1185">Reference proteome</keyword>
<evidence type="ECO:0000256" key="3">
    <source>
        <dbReference type="ARBA" id="ARBA00023004"/>
    </source>
</evidence>
<dbReference type="PANTHER" id="PTHR13847">
    <property type="entry name" value="SARCOSINE DEHYDROGENASE-RELATED"/>
    <property type="match status" value="1"/>
</dbReference>
<dbReference type="Pfam" id="PF00355">
    <property type="entry name" value="Rieske"/>
    <property type="match status" value="1"/>
</dbReference>
<evidence type="ECO:0000256" key="4">
    <source>
        <dbReference type="ARBA" id="ARBA00023014"/>
    </source>
</evidence>
<dbReference type="InterPro" id="IPR036188">
    <property type="entry name" value="FAD/NAD-bd_sf"/>
</dbReference>
<dbReference type="InterPro" id="IPR038010">
    <property type="entry name" value="YhfW_C"/>
</dbReference>
<keyword evidence="3" id="KW-0408">Iron</keyword>
<proteinExistence type="predicted"/>
<feature type="domain" description="Rieske" evidence="6">
    <location>
        <begin position="414"/>
        <end position="500"/>
    </location>
</feature>
<dbReference type="Gene3D" id="3.30.9.10">
    <property type="entry name" value="D-Amino Acid Oxidase, subunit A, domain 2"/>
    <property type="match status" value="1"/>
</dbReference>
<dbReference type="SUPFAM" id="SSF50022">
    <property type="entry name" value="ISP domain"/>
    <property type="match status" value="1"/>
</dbReference>
<keyword evidence="1" id="KW-0001">2Fe-2S</keyword>
<comment type="caution">
    <text evidence="7">The sequence shown here is derived from an EMBL/GenBank/DDBJ whole genome shotgun (WGS) entry which is preliminary data.</text>
</comment>
<gene>
    <name evidence="7" type="ORF">RM545_00075</name>
</gene>
<sequence length="500" mass="55880">MLKKSLWSSFATDPEKYPKLNKDIAVDVAIIGGGITGITTAQVLTERGYTVAVLEARSVGHGTTGHSTGNLYIIIDELLSSLKSKYNKDVVIRVIESRKAALEKIEENVEKFGIDCDFSRQPLFLYEDVNNIKILEEIKAAKEINLAFTELAEDFPFEQDNGIKFDHQAQFNPLLYVLGLAASIDKEKCSIYENTAVRSVEEQKDRVLVNTSEAIVAAKYAVHATHTPKGLELQYHTTLGPYREYGVAAKLESTSHPQGIFWGYYKDQKYSIRSYSRGDENYLIAVGSPHKVGQAENNQKHVEDLVAFIQEQFIVGQITHTWGGQNYKPADLLPFIGRKTKNSREFIATGFSTDGLIYGTLSANIIADKVEDKFNRFEDLYEAARHQPAKSAKKFVKENVNVAGEFLKDLSFKGDDKDLMEIPPGEAAIITRDGEKVAVYREPNGEFKIVSALCTHMACMVHWNNAEESWDCPCHGSRFDTSGEVIEGPAYNALPKKIIE</sequence>
<dbReference type="EMBL" id="JAVRHO010000001">
    <property type="protein sequence ID" value="MDT0645072.1"/>
    <property type="molecule type" value="Genomic_DNA"/>
</dbReference>
<accession>A0ABU3CFR4</accession>
<keyword evidence="2" id="KW-0479">Metal-binding</keyword>
<dbReference type="InterPro" id="IPR006076">
    <property type="entry name" value="FAD-dep_OxRdtase"/>
</dbReference>
<dbReference type="InterPro" id="IPR005805">
    <property type="entry name" value="Rieske_Fe-S_prot_C"/>
</dbReference>
<dbReference type="Gene3D" id="2.102.10.10">
    <property type="entry name" value="Rieske [2Fe-2S] iron-sulphur domain"/>
    <property type="match status" value="1"/>
</dbReference>
<protein>
    <submittedName>
        <fullName evidence="7">FAD-dependent oxidoreductase</fullName>
        <ecNumber evidence="7">1.-.-.-</ecNumber>
    </submittedName>
</protein>
<evidence type="ECO:0000256" key="1">
    <source>
        <dbReference type="ARBA" id="ARBA00022714"/>
    </source>
</evidence>